<dbReference type="EMBL" id="JBBAXC010000008">
    <property type="protein sequence ID" value="MEI5907698.1"/>
    <property type="molecule type" value="Genomic_DNA"/>
</dbReference>
<dbReference type="InterPro" id="IPR024740">
    <property type="entry name" value="Hen1_N"/>
</dbReference>
<evidence type="ECO:0000256" key="11">
    <source>
        <dbReference type="ARBA" id="ARBA00035025"/>
    </source>
</evidence>
<name>A0ABU8HEA4_9BACI</name>
<comment type="similarity">
    <text evidence="2">Belongs to the methyltransferase superfamily. HEN1 family.</text>
</comment>
<dbReference type="InterPro" id="IPR026610">
    <property type="entry name" value="Hen1"/>
</dbReference>
<evidence type="ECO:0000259" key="13">
    <source>
        <dbReference type="Pfam" id="PF12623"/>
    </source>
</evidence>
<dbReference type="SUPFAM" id="SSF53335">
    <property type="entry name" value="S-adenosyl-L-methionine-dependent methyltransferases"/>
    <property type="match status" value="1"/>
</dbReference>
<dbReference type="InterPro" id="IPR029063">
    <property type="entry name" value="SAM-dependent_MTases_sf"/>
</dbReference>
<evidence type="ECO:0000256" key="12">
    <source>
        <dbReference type="ARBA" id="ARBA00048418"/>
    </source>
</evidence>
<dbReference type="Gene3D" id="3.40.50.150">
    <property type="entry name" value="Vaccinia Virus protein VP39"/>
    <property type="match status" value="1"/>
</dbReference>
<sequence length="452" mass="52882">MQLTIQASGKDVEVISFLLAKNPNNIYERNQNGHLVRMFYSKFTEEEVEVTFFVTPDPIELSRNSSEKYDITSYINDREFVVSSIFCTFLRSALGTALNGKPKEEYASWVSHAFPFKFEFGPLASNLSDKQILDLFEPLGYEVTIAYGDADYNLNLKSKSSARYITIEGLTTLQYGLRQLFVLIPVLDNYKHYYIDQKEIEKVERYGEGWLDHHPKREFILQKALRFKEVYSLVEYEKDNGGTKKSKKDNINVRLNDLRYEKIIHYINNLAKRESIVDFGSGEGKLSNRLGFVSGIKEILAVEPSESATLKALKRFEKANQKEGFLLPTTIMGSLFYYDERLKHKDVMILCEVIEHIDENRLPKIMKTILNDYHPGNLIITTPNQEYNQVYDMAEGYRHPDHRFEWTREEFYNWCNQQNEDGKYELTFDGIGKEHEHYGYPTQMCLFTKKER</sequence>
<evidence type="ECO:0000256" key="7">
    <source>
        <dbReference type="ARBA" id="ARBA00022723"/>
    </source>
</evidence>
<organism evidence="14 15">
    <name type="scientific">Bacillus spongiae</name>
    <dbReference type="NCBI Taxonomy" id="2683610"/>
    <lineage>
        <taxon>Bacteria</taxon>
        <taxon>Bacillati</taxon>
        <taxon>Bacillota</taxon>
        <taxon>Bacilli</taxon>
        <taxon>Bacillales</taxon>
        <taxon>Bacillaceae</taxon>
        <taxon>Bacillus</taxon>
    </lineage>
</organism>
<comment type="caution">
    <text evidence="14">The sequence shown here is derived from an EMBL/GenBank/DDBJ whole genome shotgun (WGS) entry which is preliminary data.</text>
</comment>
<proteinExistence type="inferred from homology"/>
<evidence type="ECO:0000256" key="9">
    <source>
        <dbReference type="ARBA" id="ARBA00022884"/>
    </source>
</evidence>
<evidence type="ECO:0000313" key="14">
    <source>
        <dbReference type="EMBL" id="MEI5907698.1"/>
    </source>
</evidence>
<protein>
    <recommendedName>
        <fullName evidence="3">Small RNA 2'-O-methyltransferase</fullName>
        <ecNumber evidence="11">2.1.1.386</ecNumber>
    </recommendedName>
</protein>
<evidence type="ECO:0000256" key="10">
    <source>
        <dbReference type="ARBA" id="ARBA00023158"/>
    </source>
</evidence>
<keyword evidence="7" id="KW-0479">Metal-binding</keyword>
<dbReference type="Pfam" id="PF12623">
    <property type="entry name" value="Hen1_L"/>
    <property type="match status" value="1"/>
</dbReference>
<dbReference type="Gene3D" id="3.30.1610.20">
    <property type="entry name" value="Hen1, N-terminal domain"/>
    <property type="match status" value="1"/>
</dbReference>
<evidence type="ECO:0000256" key="1">
    <source>
        <dbReference type="ARBA" id="ARBA00001946"/>
    </source>
</evidence>
<feature type="domain" description="Hen1 N-terminal" evidence="13">
    <location>
        <begin position="1"/>
        <end position="229"/>
    </location>
</feature>
<keyword evidence="10" id="KW-0943">RNA-mediated gene silencing</keyword>
<evidence type="ECO:0000313" key="15">
    <source>
        <dbReference type="Proteomes" id="UP001312865"/>
    </source>
</evidence>
<dbReference type="InterPro" id="IPR038546">
    <property type="entry name" value="Hen1_N_sf"/>
</dbReference>
<dbReference type="PANTHER" id="PTHR21404:SF3">
    <property type="entry name" value="SMALL RNA 2'-O-METHYLTRANSFERASE"/>
    <property type="match status" value="1"/>
</dbReference>
<evidence type="ECO:0000256" key="8">
    <source>
        <dbReference type="ARBA" id="ARBA00022842"/>
    </source>
</evidence>
<dbReference type="NCBIfam" id="TIGR04074">
    <property type="entry name" value="bacter_Hen1"/>
    <property type="match status" value="1"/>
</dbReference>
<evidence type="ECO:0000256" key="2">
    <source>
        <dbReference type="ARBA" id="ARBA00009026"/>
    </source>
</evidence>
<reference evidence="14 15" key="1">
    <citation type="journal article" date="2018" name="J. Microbiol.">
        <title>Bacillus spongiae sp. nov., isolated from sponge of Jeju Island.</title>
        <authorList>
            <person name="Lee G.E."/>
            <person name="Im W.T."/>
            <person name="Park J.S."/>
        </authorList>
    </citation>
    <scope>NUCLEOTIDE SEQUENCE [LARGE SCALE GENOMIC DNA]</scope>
    <source>
        <strain evidence="14 15">135PIL107-10</strain>
    </source>
</reference>
<dbReference type="Pfam" id="PF13489">
    <property type="entry name" value="Methyltransf_23"/>
    <property type="match status" value="1"/>
</dbReference>
<comment type="cofactor">
    <cofactor evidence="1">
        <name>Mg(2+)</name>
        <dbReference type="ChEBI" id="CHEBI:18420"/>
    </cofactor>
</comment>
<keyword evidence="4" id="KW-0489">Methyltransferase</keyword>
<keyword evidence="6" id="KW-0949">S-adenosyl-L-methionine</keyword>
<keyword evidence="15" id="KW-1185">Reference proteome</keyword>
<evidence type="ECO:0000256" key="6">
    <source>
        <dbReference type="ARBA" id="ARBA00022691"/>
    </source>
</evidence>
<comment type="catalytic activity">
    <reaction evidence="12">
        <text>small RNA 3'-end nucleotide + S-adenosyl-L-methionine = small RNA 3'-end 2'-O-methylnucleotide + S-adenosyl-L-homocysteine + H(+)</text>
        <dbReference type="Rhea" id="RHEA:37887"/>
        <dbReference type="Rhea" id="RHEA-COMP:10415"/>
        <dbReference type="Rhea" id="RHEA-COMP:10416"/>
        <dbReference type="ChEBI" id="CHEBI:15378"/>
        <dbReference type="ChEBI" id="CHEBI:57856"/>
        <dbReference type="ChEBI" id="CHEBI:59789"/>
        <dbReference type="ChEBI" id="CHEBI:74896"/>
        <dbReference type="ChEBI" id="CHEBI:74898"/>
        <dbReference type="EC" id="2.1.1.386"/>
    </reaction>
</comment>
<dbReference type="EC" id="2.1.1.386" evidence="11"/>
<dbReference type="Proteomes" id="UP001312865">
    <property type="component" value="Unassembled WGS sequence"/>
</dbReference>
<dbReference type="InterPro" id="IPR024026">
    <property type="entry name" value="3'-RNA_MeTfrase_Hen1_bac"/>
</dbReference>
<dbReference type="RefSeq" id="WP_336587137.1">
    <property type="nucleotide sequence ID" value="NZ_JBBAXC010000008.1"/>
</dbReference>
<keyword evidence="9" id="KW-0694">RNA-binding</keyword>
<evidence type="ECO:0000256" key="5">
    <source>
        <dbReference type="ARBA" id="ARBA00022679"/>
    </source>
</evidence>
<accession>A0ABU8HEA4</accession>
<dbReference type="PANTHER" id="PTHR21404">
    <property type="entry name" value="HEN1"/>
    <property type="match status" value="1"/>
</dbReference>
<keyword evidence="8" id="KW-0460">Magnesium</keyword>
<evidence type="ECO:0000256" key="4">
    <source>
        <dbReference type="ARBA" id="ARBA00022603"/>
    </source>
</evidence>
<gene>
    <name evidence="14" type="ORF">WAK64_11595</name>
</gene>
<keyword evidence="5" id="KW-0808">Transferase</keyword>
<evidence type="ECO:0000256" key="3">
    <source>
        <dbReference type="ARBA" id="ARBA00021330"/>
    </source>
</evidence>